<proteinExistence type="predicted"/>
<sequence length="86" mass="9197">MGLAGEDTARQLRFVAHGCYQGAMTECRECVAGLEHCHGTVIHHAAYRPECTEPDCVTPEVAHAFVIDCEAIDCACAVVVSAHRVG</sequence>
<evidence type="ECO:0000313" key="1">
    <source>
        <dbReference type="EMBL" id="GAT08751.1"/>
    </source>
</evidence>
<evidence type="ECO:0000313" key="2">
    <source>
        <dbReference type="Proteomes" id="UP000069773"/>
    </source>
</evidence>
<name>A0ABQ0KHU1_MYCNV</name>
<dbReference type="Proteomes" id="UP000069773">
    <property type="component" value="Unassembled WGS sequence"/>
</dbReference>
<keyword evidence="2" id="KW-1185">Reference proteome</keyword>
<protein>
    <submittedName>
        <fullName evidence="1">Uncharacterized protein</fullName>
    </submittedName>
</protein>
<comment type="caution">
    <text evidence="1">The sequence shown here is derived from an EMBL/GenBank/DDBJ whole genome shotgun (WGS) entry which is preliminary data.</text>
</comment>
<organism evidence="1 2">
    <name type="scientific">Mycolicibacterium novocastrense</name>
    <name type="common">Mycobacterium novocastrense</name>
    <dbReference type="NCBI Taxonomy" id="59813"/>
    <lineage>
        <taxon>Bacteria</taxon>
        <taxon>Bacillati</taxon>
        <taxon>Actinomycetota</taxon>
        <taxon>Actinomycetes</taxon>
        <taxon>Mycobacteriales</taxon>
        <taxon>Mycobacteriaceae</taxon>
        <taxon>Mycolicibacterium</taxon>
    </lineage>
</organism>
<gene>
    <name evidence="1" type="ORF">RMCN_1884</name>
</gene>
<dbReference type="EMBL" id="BCTA01000026">
    <property type="protein sequence ID" value="GAT08751.1"/>
    <property type="molecule type" value="Genomic_DNA"/>
</dbReference>
<accession>A0ABQ0KHU1</accession>
<reference evidence="1 2" key="1">
    <citation type="journal article" date="2016" name="Genome Announc.">
        <title>Draft Genome Sequences of Five Rapidly Growing Mycobacterium Species, M. thermoresistibile, M. fortuitum subsp. acetamidolyticum, M. canariasense, M. brisbanense, and M. novocastrense.</title>
        <authorList>
            <person name="Katahira K."/>
            <person name="Ogura Y."/>
            <person name="Gotoh Y."/>
            <person name="Hayashi T."/>
        </authorList>
    </citation>
    <scope>NUCLEOTIDE SEQUENCE [LARGE SCALE GENOMIC DNA]</scope>
    <source>
        <strain evidence="1 2">JCM18114</strain>
    </source>
</reference>